<evidence type="ECO:0000256" key="2">
    <source>
        <dbReference type="ARBA" id="ARBA00022801"/>
    </source>
</evidence>
<dbReference type="Gene3D" id="3.60.40.10">
    <property type="entry name" value="PPM-type phosphatase domain"/>
    <property type="match status" value="1"/>
</dbReference>
<proteinExistence type="inferred from homology"/>
<feature type="compositionally biased region" description="Low complexity" evidence="5">
    <location>
        <begin position="1205"/>
        <end position="1248"/>
    </location>
</feature>
<dbReference type="GO" id="GO:0004722">
    <property type="term" value="F:protein serine/threonine phosphatase activity"/>
    <property type="evidence" value="ECO:0007669"/>
    <property type="project" value="InterPro"/>
</dbReference>
<dbReference type="RefSeq" id="XP_022666728.1">
    <property type="nucleotide sequence ID" value="XM_022810993.1"/>
</dbReference>
<dbReference type="Pfam" id="PF00481">
    <property type="entry name" value="PP2C"/>
    <property type="match status" value="1"/>
</dbReference>
<dbReference type="EnsemblMetazoa" id="XM_022810993">
    <property type="protein sequence ID" value="XP_022666728"/>
    <property type="gene ID" value="LOC111252692"/>
</dbReference>
<dbReference type="GeneID" id="111252692"/>
<dbReference type="Proteomes" id="UP000594260">
    <property type="component" value="Unplaced"/>
</dbReference>
<sequence length="1604" mass="163769">MADELAIPQRGGISSPHCGLSGNGNTTTSGATCTTSLSVESVRKLLAPFIGFACTDASSNGDSNNPQQPICHHSDPELFAVPLRQMPVSRREVPKYLLRGEVMDWIVQHVDDAKFPHFLAWKIASICADNLYRDIATGSQQINALNNAAKRELEKVCREVDSNTALLEECLSGVSYGASPCSPSGISVKALRNVRRTMEDRHVIVPDLNAITPCLKLAPVRYEYYAVFDGHGGRDAANFGAAHLHLVLAEQLAQGYAPADAIKKAFSEIDKNFCGSPNESSRRSGSTAVVVLICDRRKLYVGWLGDSEAVLARAGTAEPLVIPHKASLQSEQTRIKKLGGNVHLIQGIYRVNGNLAVSRSIGDVDHKPYVSCDAEVNSVDLDSECDFIVLGCDGLFDSLTAQDIVIHTYHAALSLHFDTTCVADHLTEAAVTRGSTDNITTLVVNLRDPKKWRYEAVVFPSQATFATCLGVGQPSPGEQLTEQPADVSSQQTRLNGSTTDSKPSTAVYAAEVPNLASLTGGEASPVREVAADFVHSAVEMALNKVNNNNEGAPGGLELTSCDLSPPEGEQRDLIATLKNETPESERLNPEAPEFVPFSASLQPAENAPVPAADASDLATATSASLAITTAAMEAMSKSESRDELVYEIDRQLSTAPEPAKAELVEIEDCTAAAPPCAAPSDSSPIKAGEGAGIVNVEALGQLSDSEDELNSMVVHEDQPQTNIVPAVNMDVKLSELIVRDQNIHVIPEESPSDEIALPAPEMTVTSQASVAPSPVPEPRADTINIDDPTENLFTAPAPVDTHSPGSAEIQQQTDPVSSSIGQLRSNNQSKDGEMDKEGVSVVDASPAAVADISAQLIQGDLLNLIETCSAQPTMPCASEAVLPVTEPLVTPRSDYLFSLEGGVHEEVIIPSVQPLLYDDEQLQQPEQGAAESTTTAAAAGDAAAAAGDATAAAGDAAADEVAAADAVATDTAATDAVAAAGEQSSEGINLIESMMASMTVDDGPKVVDAIEKEPAVVLSATSPVSQLIKEASPDKPEELNKCVEIAPPVAEISEPKNAVSGQADSLKLGSIQDIMEKLSPSDAEEAKIEAAESHGAAPVIPDTIPEAECVQDADSESDNEVQEWKFVKVGETTPAAQEGEIKVPIESNFLPIDASVTAAGVAAAVAATAAAAASAAVAAAAVSAATAESKPTVAKAQTKAGVKPTAKGSTASPKATASTKTTGSTGAKGNAPAAAPSKTAPKAPVAAKATTAAKSTAVASSKTAAPRAALSVTTKPAAASKPAAAAAAAAAAKITSGTTSKVAPTAARAPAAKAAVAQKTASTAAATAASKTNAAKTPATTTTAKALSTAKPTSNTVSSAKAPSVRPAMPRVASTSSAKPTTTSAAAAVAAAAVAAAPGATASSSKPLASTAKASTAPKVPSTRTAASTTAATKPLAARASSAKPVATAATSAVAKKPATLAAAPAAASRVAAARTAAASRPVPKPSAAGSSNTADSKPKSSLATKTSSTNVKSASAALPKSPAKKVVKQEESKKNPKAAPASTAAIVEEKEDDGSVAESQHQGLNGSTETDMQSSVSPSQTNGHSEQVDLPAEPAPQTVAEQN</sequence>
<dbReference type="SUPFAM" id="SSF81606">
    <property type="entry name" value="PP2C-like"/>
    <property type="match status" value="1"/>
</dbReference>
<dbReference type="InterPro" id="IPR015655">
    <property type="entry name" value="PP2C"/>
</dbReference>
<dbReference type="InterPro" id="IPR036457">
    <property type="entry name" value="PPM-type-like_dom_sf"/>
</dbReference>
<feature type="compositionally biased region" description="Polar residues" evidence="5">
    <location>
        <begin position="1489"/>
        <end position="1511"/>
    </location>
</feature>
<feature type="domain" description="PPM-type phosphatase" evidence="6">
    <location>
        <begin position="185"/>
        <end position="446"/>
    </location>
</feature>
<evidence type="ECO:0000313" key="8">
    <source>
        <dbReference type="Proteomes" id="UP000594260"/>
    </source>
</evidence>
<evidence type="ECO:0000256" key="1">
    <source>
        <dbReference type="ARBA" id="ARBA00022723"/>
    </source>
</evidence>
<feature type="region of interest" description="Disordered" evidence="5">
    <location>
        <begin position="799"/>
        <end position="837"/>
    </location>
</feature>
<evidence type="ECO:0000256" key="4">
    <source>
        <dbReference type="RuleBase" id="RU003465"/>
    </source>
</evidence>
<feature type="region of interest" description="Disordered" evidence="5">
    <location>
        <begin position="474"/>
        <end position="503"/>
    </location>
</feature>
<evidence type="ECO:0000259" key="6">
    <source>
        <dbReference type="PROSITE" id="PS51746"/>
    </source>
</evidence>
<feature type="compositionally biased region" description="Low complexity" evidence="5">
    <location>
        <begin position="1328"/>
        <end position="1354"/>
    </location>
</feature>
<keyword evidence="8" id="KW-1185">Reference proteome</keyword>
<protein>
    <recommendedName>
        <fullName evidence="6">PPM-type phosphatase domain-containing protein</fullName>
    </recommendedName>
</protein>
<feature type="region of interest" description="Disordered" evidence="5">
    <location>
        <begin position="1187"/>
        <end position="1248"/>
    </location>
</feature>
<feature type="region of interest" description="Disordered" evidence="5">
    <location>
        <begin position="1400"/>
        <end position="1604"/>
    </location>
</feature>
<evidence type="ECO:0000256" key="5">
    <source>
        <dbReference type="SAM" id="MobiDB-lite"/>
    </source>
</evidence>
<dbReference type="PROSITE" id="PS01032">
    <property type="entry name" value="PPM_1"/>
    <property type="match status" value="1"/>
</dbReference>
<reference evidence="7" key="1">
    <citation type="submission" date="2021-01" db="UniProtKB">
        <authorList>
            <consortium name="EnsemblMetazoa"/>
        </authorList>
    </citation>
    <scope>IDENTIFICATION</scope>
</reference>
<comment type="similarity">
    <text evidence="4">Belongs to the PP2C family.</text>
</comment>
<dbReference type="InParanoid" id="A0A7M7KP65"/>
<dbReference type="CDD" id="cd00143">
    <property type="entry name" value="PP2Cc"/>
    <property type="match status" value="1"/>
</dbReference>
<dbReference type="InterPro" id="IPR001932">
    <property type="entry name" value="PPM-type_phosphatase-like_dom"/>
</dbReference>
<feature type="region of interest" description="Disordered" evidence="5">
    <location>
        <begin position="1"/>
        <end position="21"/>
    </location>
</feature>
<keyword evidence="3 4" id="KW-0904">Protein phosphatase</keyword>
<organism evidence="7 8">
    <name type="scientific">Varroa destructor</name>
    <name type="common">Honeybee mite</name>
    <dbReference type="NCBI Taxonomy" id="109461"/>
    <lineage>
        <taxon>Eukaryota</taxon>
        <taxon>Metazoa</taxon>
        <taxon>Ecdysozoa</taxon>
        <taxon>Arthropoda</taxon>
        <taxon>Chelicerata</taxon>
        <taxon>Arachnida</taxon>
        <taxon>Acari</taxon>
        <taxon>Parasitiformes</taxon>
        <taxon>Mesostigmata</taxon>
        <taxon>Gamasina</taxon>
        <taxon>Dermanyssoidea</taxon>
        <taxon>Varroidae</taxon>
        <taxon>Varroa</taxon>
    </lineage>
</organism>
<dbReference type="PANTHER" id="PTHR13832:SF818">
    <property type="entry name" value="SD03870P"/>
    <property type="match status" value="1"/>
</dbReference>
<keyword evidence="1" id="KW-0479">Metal-binding</keyword>
<evidence type="ECO:0000313" key="7">
    <source>
        <dbReference type="EnsemblMetazoa" id="XP_022666728"/>
    </source>
</evidence>
<feature type="compositionally biased region" description="Polar residues" evidence="5">
    <location>
        <begin position="476"/>
        <end position="503"/>
    </location>
</feature>
<feature type="region of interest" description="Disordered" evidence="5">
    <location>
        <begin position="1328"/>
        <end position="1380"/>
    </location>
</feature>
<name>A0A7M7KP65_VARDE</name>
<dbReference type="OMA" id="QPDNIHG"/>
<evidence type="ECO:0000256" key="3">
    <source>
        <dbReference type="ARBA" id="ARBA00022912"/>
    </source>
</evidence>
<feature type="compositionally biased region" description="Low complexity" evidence="5">
    <location>
        <begin position="1423"/>
        <end position="1482"/>
    </location>
</feature>
<keyword evidence="2 4" id="KW-0378">Hydrolase</keyword>
<accession>A0A7M7KP65</accession>
<dbReference type="PROSITE" id="PS51746">
    <property type="entry name" value="PPM_2"/>
    <property type="match status" value="1"/>
</dbReference>
<dbReference type="InterPro" id="IPR000222">
    <property type="entry name" value="PP2C_BS"/>
</dbReference>
<dbReference type="GO" id="GO:0046872">
    <property type="term" value="F:metal ion binding"/>
    <property type="evidence" value="ECO:0007669"/>
    <property type="project" value="UniProtKB-KW"/>
</dbReference>
<dbReference type="PANTHER" id="PTHR13832">
    <property type="entry name" value="PROTEIN PHOSPHATASE 2C"/>
    <property type="match status" value="1"/>
</dbReference>
<feature type="compositionally biased region" description="Low complexity" evidence="5">
    <location>
        <begin position="1512"/>
        <end position="1522"/>
    </location>
</feature>
<dbReference type="SMART" id="SM00332">
    <property type="entry name" value="PP2Cc"/>
    <property type="match status" value="1"/>
</dbReference>
<dbReference type="KEGG" id="vde:111252692"/>
<feature type="compositionally biased region" description="Polar residues" evidence="5">
    <location>
        <begin position="1558"/>
        <end position="1586"/>
    </location>
</feature>
<dbReference type="OrthoDB" id="416093at2759"/>
<feature type="compositionally biased region" description="Polar residues" evidence="5">
    <location>
        <begin position="808"/>
        <end position="829"/>
    </location>
</feature>